<protein>
    <submittedName>
        <fullName evidence="1">Uncharacterized protein</fullName>
    </submittedName>
</protein>
<evidence type="ECO:0000313" key="1">
    <source>
        <dbReference type="EMBL" id="QJA88043.1"/>
    </source>
</evidence>
<dbReference type="AlphaFoldDB" id="A0A6M3L0I9"/>
<proteinExistence type="predicted"/>
<organism evidence="1">
    <name type="scientific">viral metagenome</name>
    <dbReference type="NCBI Taxonomy" id="1070528"/>
    <lineage>
        <taxon>unclassified sequences</taxon>
        <taxon>metagenomes</taxon>
        <taxon>organismal metagenomes</taxon>
    </lineage>
</organism>
<sequence length="71" mass="8119">MGKTSKRGVPAGTRLALHFHRVPKGLETLGHLKWIATQEGCTAEELAIRFVTEKMVGWLEDYYVNLYKKED</sequence>
<name>A0A6M3L0I9_9ZZZZ</name>
<dbReference type="EMBL" id="MT142749">
    <property type="protein sequence ID" value="QJA88043.1"/>
    <property type="molecule type" value="Genomic_DNA"/>
</dbReference>
<reference evidence="1" key="1">
    <citation type="submission" date="2020-03" db="EMBL/GenBank/DDBJ databases">
        <title>The deep terrestrial virosphere.</title>
        <authorList>
            <person name="Holmfeldt K."/>
            <person name="Nilsson E."/>
            <person name="Simone D."/>
            <person name="Lopez-Fernandez M."/>
            <person name="Wu X."/>
            <person name="de Brujin I."/>
            <person name="Lundin D."/>
            <person name="Andersson A."/>
            <person name="Bertilsson S."/>
            <person name="Dopson M."/>
        </authorList>
    </citation>
    <scope>NUCLEOTIDE SEQUENCE</scope>
    <source>
        <strain evidence="1">MM415B02836</strain>
    </source>
</reference>
<accession>A0A6M3L0I9</accession>
<gene>
    <name evidence="1" type="ORF">MM415B02836_0006</name>
</gene>